<comment type="caution">
    <text evidence="2">The sequence shown here is derived from an EMBL/GenBank/DDBJ whole genome shotgun (WGS) entry which is preliminary data.</text>
</comment>
<evidence type="ECO:0000313" key="2">
    <source>
        <dbReference type="EMBL" id="KAF0027772.1"/>
    </source>
</evidence>
<feature type="region of interest" description="Disordered" evidence="1">
    <location>
        <begin position="70"/>
        <end position="92"/>
    </location>
</feature>
<reference evidence="2 3" key="1">
    <citation type="submission" date="2019-06" db="EMBL/GenBank/DDBJ databases">
        <title>Draft genomes of female and male turbot (Scophthalmus maximus).</title>
        <authorList>
            <person name="Xu H."/>
            <person name="Xu X.-W."/>
            <person name="Shao C."/>
            <person name="Chen S."/>
        </authorList>
    </citation>
    <scope>NUCLEOTIDE SEQUENCE [LARGE SCALE GENOMIC DNA]</scope>
    <source>
        <strain evidence="2">Ysfricsl-2016a</strain>
        <tissue evidence="2">Blood</tissue>
    </source>
</reference>
<feature type="compositionally biased region" description="Basic and acidic residues" evidence="1">
    <location>
        <begin position="70"/>
        <end position="80"/>
    </location>
</feature>
<evidence type="ECO:0000256" key="1">
    <source>
        <dbReference type="SAM" id="MobiDB-lite"/>
    </source>
</evidence>
<name>A0A6A4SA33_SCOMX</name>
<evidence type="ECO:0000313" key="3">
    <source>
        <dbReference type="Proteomes" id="UP000438429"/>
    </source>
</evidence>
<organism evidence="2 3">
    <name type="scientific">Scophthalmus maximus</name>
    <name type="common">Turbot</name>
    <name type="synonym">Psetta maxima</name>
    <dbReference type="NCBI Taxonomy" id="52904"/>
    <lineage>
        <taxon>Eukaryota</taxon>
        <taxon>Metazoa</taxon>
        <taxon>Chordata</taxon>
        <taxon>Craniata</taxon>
        <taxon>Vertebrata</taxon>
        <taxon>Euteleostomi</taxon>
        <taxon>Actinopterygii</taxon>
        <taxon>Neopterygii</taxon>
        <taxon>Teleostei</taxon>
        <taxon>Neoteleostei</taxon>
        <taxon>Acanthomorphata</taxon>
        <taxon>Carangaria</taxon>
        <taxon>Pleuronectiformes</taxon>
        <taxon>Pleuronectoidei</taxon>
        <taxon>Scophthalmidae</taxon>
        <taxon>Scophthalmus</taxon>
    </lineage>
</organism>
<protein>
    <submittedName>
        <fullName evidence="2">Uncharacterized protein</fullName>
    </submittedName>
</protein>
<dbReference type="EMBL" id="VEVO01000018">
    <property type="protein sequence ID" value="KAF0027772.1"/>
    <property type="molecule type" value="Genomic_DNA"/>
</dbReference>
<gene>
    <name evidence="2" type="ORF">F2P81_020513</name>
</gene>
<accession>A0A6A4SA33</accession>
<sequence>MEADATGRRGQYQNTLFASFHKPRVSSPVGLKGVFNILYQNISYSNCQCDSEDTSPPGLSCFCVIIEEKESSEQTRKRDSPALMTRSTSSGF</sequence>
<dbReference type="Proteomes" id="UP000438429">
    <property type="component" value="Unassembled WGS sequence"/>
</dbReference>
<proteinExistence type="predicted"/>
<dbReference type="AlphaFoldDB" id="A0A6A4SA33"/>